<dbReference type="EMBL" id="LXQA010003484">
    <property type="protein sequence ID" value="MCH82300.1"/>
    <property type="molecule type" value="Genomic_DNA"/>
</dbReference>
<dbReference type="InterPro" id="IPR043502">
    <property type="entry name" value="DNA/RNA_pol_sf"/>
</dbReference>
<dbReference type="Proteomes" id="UP000265520">
    <property type="component" value="Unassembled WGS sequence"/>
</dbReference>
<comment type="caution">
    <text evidence="2">The sequence shown here is derived from an EMBL/GenBank/DDBJ whole genome shotgun (WGS) entry which is preliminary data.</text>
</comment>
<evidence type="ECO:0000259" key="1">
    <source>
        <dbReference type="Pfam" id="PF07727"/>
    </source>
</evidence>
<dbReference type="Pfam" id="PF07727">
    <property type="entry name" value="RVT_2"/>
    <property type="match status" value="1"/>
</dbReference>
<name>A0A392M4K6_9FABA</name>
<sequence length="468" mass="53385">MNSLFSFHYGIIEPSSDHGKFSTTTFTFCFSTAHATPVNFSSTELVMFQLKISKKLDEKNFLMWLQQIEPVVNAHNLSSFLYYIEILEKFIRDSVTSAIVANPAHRLWIRQDQWILSWLQSTISSSIMTGISGCVHVLQLWKWIHDHFQKLTRARAPPHRLWPHHRPLSIHHYKLPILLVLTMQTRLKTGVPLPKLLPSVFLIHIEPHTVKQALKDPKWKAIGCKWVFRLKENADGTINKYKVRLVAKGFHQLHGFVFHETFSSVIKLITIKLVLTLALTHHWSIQLLDINNAFLNGYLDDEVYVDQPPGFTNGNSSLVCKLNKALYGLKQAPRQWFVRPKHTLISFKFVISKCHSSLFTYSSNGCIVYILVYVDDIIITSNSSSLITSITNKLNSAFALKQLGNLDYFLGIEVKPQPNGCLLLSQGKHIRDLLNKVNMIGASPVHTHMVSTSKFTKTGSLMFTDPTL</sequence>
<reference evidence="2 3" key="1">
    <citation type="journal article" date="2018" name="Front. Plant Sci.">
        <title>Red Clover (Trifolium pratense) and Zigzag Clover (T. medium) - A Picture of Genomic Similarities and Differences.</title>
        <authorList>
            <person name="Dluhosova J."/>
            <person name="Istvanek J."/>
            <person name="Nedelnik J."/>
            <person name="Repkova J."/>
        </authorList>
    </citation>
    <scope>NUCLEOTIDE SEQUENCE [LARGE SCALE GENOMIC DNA]</scope>
    <source>
        <strain evidence="3">cv. 10/8</strain>
        <tissue evidence="2">Leaf</tissue>
    </source>
</reference>
<organism evidence="2 3">
    <name type="scientific">Trifolium medium</name>
    <dbReference type="NCBI Taxonomy" id="97028"/>
    <lineage>
        <taxon>Eukaryota</taxon>
        <taxon>Viridiplantae</taxon>
        <taxon>Streptophyta</taxon>
        <taxon>Embryophyta</taxon>
        <taxon>Tracheophyta</taxon>
        <taxon>Spermatophyta</taxon>
        <taxon>Magnoliopsida</taxon>
        <taxon>eudicotyledons</taxon>
        <taxon>Gunneridae</taxon>
        <taxon>Pentapetalae</taxon>
        <taxon>rosids</taxon>
        <taxon>fabids</taxon>
        <taxon>Fabales</taxon>
        <taxon>Fabaceae</taxon>
        <taxon>Papilionoideae</taxon>
        <taxon>50 kb inversion clade</taxon>
        <taxon>NPAAA clade</taxon>
        <taxon>Hologalegina</taxon>
        <taxon>IRL clade</taxon>
        <taxon>Trifolieae</taxon>
        <taxon>Trifolium</taxon>
    </lineage>
</organism>
<protein>
    <submittedName>
        <fullName evidence="2">Retrovirus-related Pol polyprotein from transposon TNT 1-94</fullName>
    </submittedName>
</protein>
<gene>
    <name evidence="2" type="ORF">A2U01_0003102</name>
</gene>
<evidence type="ECO:0000313" key="3">
    <source>
        <dbReference type="Proteomes" id="UP000265520"/>
    </source>
</evidence>
<accession>A0A392M4K6</accession>
<dbReference type="SUPFAM" id="SSF56672">
    <property type="entry name" value="DNA/RNA polymerases"/>
    <property type="match status" value="1"/>
</dbReference>
<keyword evidence="3" id="KW-1185">Reference proteome</keyword>
<evidence type="ECO:0000313" key="2">
    <source>
        <dbReference type="EMBL" id="MCH82300.1"/>
    </source>
</evidence>
<feature type="domain" description="Reverse transcriptase Ty1/copia-type" evidence="1">
    <location>
        <begin position="217"/>
        <end position="450"/>
    </location>
</feature>
<proteinExistence type="predicted"/>
<dbReference type="PANTHER" id="PTHR47481">
    <property type="match status" value="1"/>
</dbReference>
<dbReference type="InterPro" id="IPR013103">
    <property type="entry name" value="RVT_2"/>
</dbReference>
<dbReference type="PANTHER" id="PTHR47481:SF30">
    <property type="entry name" value="CCHC-TYPE DOMAIN-CONTAINING PROTEIN"/>
    <property type="match status" value="1"/>
</dbReference>
<dbReference type="AlphaFoldDB" id="A0A392M4K6"/>